<sequence length="896" mass="96076">MSPTTLLTLSRTGRTPSPPRTSLVAPDAVARLVAAARRGPREVYADLGTTARGLRSDQVSRLRDEHGPNRIPRNGSTSALVRLSRTVTNPFVLILVFLCAVMFVTDVWWADPNTGPSYDGVVTVAVMVVVSVALRFWQEHRSVRTVAALDGMITATATTTRKRGDSVVIAALPVEDLLPGDVVSLAVGDVIPADVRLVSARGFQVNQGILTGESAPADKTSDLVVSVDEGRIPETGNLAFMGTSVVAGSATAVVVNTGRRTWFGAMTSELGDARSVTDFDAGVRRVSHLLIRFMLVMVPAVFVINGLTSDWSQALLFGVAAAVGLTPEMLPLIVTASLAKGAVHMSRHKVIVKRLSAIQDLGALDVLCTDKTGTLTEGRITLAEHVDPAGRRSATTLHLAAVNAHFQADPHNPIDRAVTTAAGKPMAEWIARSRSFVDHIPFDFRRRRVSVVVEDGGEDLIVTKGAVEEVLAVCDSVLLDGRVQELDSAVRSDVDGLVARAGGEGKQILAVARRYRRVTGDARREYRASDESALTLVGFLTFLDPPKRCAASAIAGLRGRGTDVKVITGDSAIVTETVCRQAGIDAATGVGGDTVERASDDELDVLVRDATVFVKVDPMQKARIVQSLRRTGCAVGYLGDGVNDVPALSAADVGISVDGAVDVARESADIVLLEKDLGVLEHGVVEGRRTFANTVKYVKMTAGSNFGNVFSLLVASAMLPFLPMLPLMLLVQNLIYDLSMLALPWDRVDREFLAKPRRWDTRGLARYVVSFGPISSIFDIATFAVMWFVFAADTPEQAALFQSGWFVQSILTQTLIVHVARTRRIPFAQSRASLPVLVATGLAGAFGLILPFTGLGHGLGLIPLPWNVFPWLVGITVAYCTVSQLVKMLFIRRGWM</sequence>
<comment type="catalytic activity">
    <reaction evidence="17">
        <text>Mg(2+)(out) + ATP + H2O = Mg(2+)(in) + ADP + phosphate + H(+)</text>
        <dbReference type="Rhea" id="RHEA:10260"/>
        <dbReference type="ChEBI" id="CHEBI:15377"/>
        <dbReference type="ChEBI" id="CHEBI:15378"/>
        <dbReference type="ChEBI" id="CHEBI:18420"/>
        <dbReference type="ChEBI" id="CHEBI:30616"/>
        <dbReference type="ChEBI" id="CHEBI:43474"/>
        <dbReference type="ChEBI" id="CHEBI:456216"/>
        <dbReference type="EC" id="7.2.2.14"/>
    </reaction>
</comment>
<dbReference type="Pfam" id="PF00689">
    <property type="entry name" value="Cation_ATPase_C"/>
    <property type="match status" value="1"/>
</dbReference>
<dbReference type="Pfam" id="PF00690">
    <property type="entry name" value="Cation_ATPase_N"/>
    <property type="match status" value="1"/>
</dbReference>
<dbReference type="InterPro" id="IPR044492">
    <property type="entry name" value="P_typ_ATPase_HD_dom"/>
</dbReference>
<dbReference type="SFLD" id="SFLDS00003">
    <property type="entry name" value="Haloacid_Dehalogenase"/>
    <property type="match status" value="1"/>
</dbReference>
<feature type="transmembrane region" description="Helical" evidence="20">
    <location>
        <begin position="802"/>
        <end position="820"/>
    </location>
</feature>
<dbReference type="SUPFAM" id="SSF81665">
    <property type="entry name" value="Calcium ATPase, transmembrane domain M"/>
    <property type="match status" value="1"/>
</dbReference>
<dbReference type="PANTHER" id="PTHR42861">
    <property type="entry name" value="CALCIUM-TRANSPORTING ATPASE"/>
    <property type="match status" value="1"/>
</dbReference>
<evidence type="ECO:0000256" key="6">
    <source>
        <dbReference type="ARBA" id="ARBA00022475"/>
    </source>
</evidence>
<dbReference type="InterPro" id="IPR023299">
    <property type="entry name" value="ATPase_P-typ_cyto_dom_N"/>
</dbReference>
<evidence type="ECO:0000256" key="11">
    <source>
        <dbReference type="ARBA" id="ARBA00022840"/>
    </source>
</evidence>
<evidence type="ECO:0000256" key="1">
    <source>
        <dbReference type="ARBA" id="ARBA00003954"/>
    </source>
</evidence>
<comment type="subcellular location">
    <subcellularLocation>
        <location evidence="2">Cell inner membrane</location>
        <topology evidence="2">Multi-pass membrane protein</topology>
    </subcellularLocation>
</comment>
<dbReference type="InterPro" id="IPR036412">
    <property type="entry name" value="HAD-like_sf"/>
</dbReference>
<dbReference type="InterPro" id="IPR006068">
    <property type="entry name" value="ATPase_P-typ_cation-transptr_C"/>
</dbReference>
<evidence type="ECO:0000256" key="3">
    <source>
        <dbReference type="ARBA" id="ARBA00008746"/>
    </source>
</evidence>
<evidence type="ECO:0000256" key="17">
    <source>
        <dbReference type="ARBA" id="ARBA00047295"/>
    </source>
</evidence>
<keyword evidence="10" id="KW-0547">Nucleotide-binding</keyword>
<gene>
    <name evidence="22" type="primary">mgtA</name>
    <name evidence="22" type="ORF">ACFSJG_19610</name>
</gene>
<evidence type="ECO:0000256" key="2">
    <source>
        <dbReference type="ARBA" id="ARBA00004429"/>
    </source>
</evidence>
<evidence type="ECO:0000256" key="9">
    <source>
        <dbReference type="ARBA" id="ARBA00022692"/>
    </source>
</evidence>
<dbReference type="InterPro" id="IPR001757">
    <property type="entry name" value="P_typ_ATPase"/>
</dbReference>
<feature type="transmembrane region" description="Helical" evidence="20">
    <location>
        <begin position="289"/>
        <end position="308"/>
    </location>
</feature>
<keyword evidence="15 20" id="KW-0472">Membrane</keyword>
<dbReference type="Pfam" id="PF13246">
    <property type="entry name" value="Cation_ATPase"/>
    <property type="match status" value="1"/>
</dbReference>
<dbReference type="Pfam" id="PF00122">
    <property type="entry name" value="E1-E2_ATPase"/>
    <property type="match status" value="1"/>
</dbReference>
<keyword evidence="12" id="KW-0460">Magnesium</keyword>
<evidence type="ECO:0000313" key="22">
    <source>
        <dbReference type="EMBL" id="MFD1814427.1"/>
    </source>
</evidence>
<dbReference type="NCBIfam" id="TIGR01524">
    <property type="entry name" value="ATPase-IIIB_Mg"/>
    <property type="match status" value="1"/>
</dbReference>
<dbReference type="InterPro" id="IPR008250">
    <property type="entry name" value="ATPase_P-typ_transduc_dom_A_sf"/>
</dbReference>
<dbReference type="Proteomes" id="UP001597286">
    <property type="component" value="Unassembled WGS sequence"/>
</dbReference>
<dbReference type="EC" id="7.2.2.14" evidence="4"/>
<feature type="transmembrane region" description="Helical" evidence="20">
    <location>
        <begin position="868"/>
        <end position="890"/>
    </location>
</feature>
<dbReference type="EMBL" id="JBHUFB010000019">
    <property type="protein sequence ID" value="MFD1814427.1"/>
    <property type="molecule type" value="Genomic_DNA"/>
</dbReference>
<dbReference type="InterPro" id="IPR023214">
    <property type="entry name" value="HAD_sf"/>
</dbReference>
<dbReference type="SUPFAM" id="SSF81653">
    <property type="entry name" value="Calcium ATPase, transduction domain A"/>
    <property type="match status" value="1"/>
</dbReference>
<accession>A0ABW4P7F2</accession>
<keyword evidence="9 20" id="KW-0812">Transmembrane</keyword>
<dbReference type="RefSeq" id="WP_378486918.1">
    <property type="nucleotide sequence ID" value="NZ_JBHUFB010000019.1"/>
</dbReference>
<keyword evidence="6" id="KW-1003">Cell membrane</keyword>
<feature type="transmembrane region" description="Helical" evidence="20">
    <location>
        <begin position="314"/>
        <end position="339"/>
    </location>
</feature>
<comment type="caution">
    <text evidence="22">The sequence shown here is derived from an EMBL/GenBank/DDBJ whole genome shotgun (WGS) entry which is preliminary data.</text>
</comment>
<feature type="domain" description="FAD-binding PCMH-type" evidence="21">
    <location>
        <begin position="36"/>
        <end position="220"/>
    </location>
</feature>
<dbReference type="InterPro" id="IPR023298">
    <property type="entry name" value="ATPase_P-typ_TM_dom_sf"/>
</dbReference>
<dbReference type="Gene3D" id="3.40.50.1000">
    <property type="entry name" value="HAD superfamily/HAD-like"/>
    <property type="match status" value="1"/>
</dbReference>
<comment type="catalytic activity">
    <reaction evidence="18">
        <text>ATP + H2O = ADP + phosphate + H(+)</text>
        <dbReference type="Rhea" id="RHEA:13065"/>
        <dbReference type="ChEBI" id="CHEBI:15377"/>
        <dbReference type="ChEBI" id="CHEBI:15378"/>
        <dbReference type="ChEBI" id="CHEBI:30616"/>
        <dbReference type="ChEBI" id="CHEBI:43474"/>
        <dbReference type="ChEBI" id="CHEBI:456216"/>
    </reaction>
</comment>
<feature type="compositionally biased region" description="Low complexity" evidence="19">
    <location>
        <begin position="1"/>
        <end position="15"/>
    </location>
</feature>
<reference evidence="23" key="1">
    <citation type="journal article" date="2019" name="Int. J. Syst. Evol. Microbiol.">
        <title>The Global Catalogue of Microorganisms (GCM) 10K type strain sequencing project: providing services to taxonomists for standard genome sequencing and annotation.</title>
        <authorList>
            <consortium name="The Broad Institute Genomics Platform"/>
            <consortium name="The Broad Institute Genome Sequencing Center for Infectious Disease"/>
            <person name="Wu L."/>
            <person name="Ma J."/>
        </authorList>
    </citation>
    <scope>NUCLEOTIDE SEQUENCE [LARGE SCALE GENOMIC DNA]</scope>
    <source>
        <strain evidence="23">DT72</strain>
    </source>
</reference>
<comment type="function">
    <text evidence="1">Mediates magnesium influx to the cytosol.</text>
</comment>
<evidence type="ECO:0000256" key="5">
    <source>
        <dbReference type="ARBA" id="ARBA00013555"/>
    </source>
</evidence>
<evidence type="ECO:0000313" key="23">
    <source>
        <dbReference type="Proteomes" id="UP001597286"/>
    </source>
</evidence>
<proteinExistence type="inferred from homology"/>
<dbReference type="Gene3D" id="2.70.150.10">
    <property type="entry name" value="Calcium-transporting ATPase, cytoplasmic transduction domain A"/>
    <property type="match status" value="1"/>
</dbReference>
<dbReference type="SFLD" id="SFLDF00027">
    <property type="entry name" value="p-type_atpase"/>
    <property type="match status" value="1"/>
</dbReference>
<feature type="region of interest" description="Disordered" evidence="19">
    <location>
        <begin position="1"/>
        <end position="22"/>
    </location>
</feature>
<dbReference type="PRINTS" id="PR01836">
    <property type="entry name" value="MGATPASE"/>
</dbReference>
<protein>
    <recommendedName>
        <fullName evidence="5">Magnesium-transporting ATPase, P-type 1</fullName>
        <ecNumber evidence="4">7.2.2.14</ecNumber>
    </recommendedName>
    <alternativeName>
        <fullName evidence="16">Mg(2+) transport ATPase, P-type 1</fullName>
    </alternativeName>
</protein>
<dbReference type="InterPro" id="IPR006415">
    <property type="entry name" value="P-type_ATPase_IIIB"/>
</dbReference>
<dbReference type="InterPro" id="IPR018303">
    <property type="entry name" value="ATPase_P-typ_P_site"/>
</dbReference>
<dbReference type="Gene3D" id="3.40.1110.10">
    <property type="entry name" value="Calcium-transporting ATPase, cytoplasmic domain N"/>
    <property type="match status" value="1"/>
</dbReference>
<name>A0ABW4P7F2_9NOCA</name>
<evidence type="ECO:0000256" key="7">
    <source>
        <dbReference type="ARBA" id="ARBA00022519"/>
    </source>
</evidence>
<dbReference type="SFLD" id="SFLDG00002">
    <property type="entry name" value="C1.7:_P-type_atpase_like"/>
    <property type="match status" value="1"/>
</dbReference>
<evidence type="ECO:0000256" key="4">
    <source>
        <dbReference type="ARBA" id="ARBA00012786"/>
    </source>
</evidence>
<dbReference type="PROSITE" id="PS51387">
    <property type="entry name" value="FAD_PCMH"/>
    <property type="match status" value="1"/>
</dbReference>
<evidence type="ECO:0000256" key="19">
    <source>
        <dbReference type="SAM" id="MobiDB-lite"/>
    </source>
</evidence>
<dbReference type="InterPro" id="IPR004014">
    <property type="entry name" value="ATPase_P-typ_cation-transptr_N"/>
</dbReference>
<evidence type="ECO:0000259" key="21">
    <source>
        <dbReference type="PROSITE" id="PS51387"/>
    </source>
</evidence>
<dbReference type="NCBIfam" id="TIGR01494">
    <property type="entry name" value="ATPase_P-type"/>
    <property type="match status" value="2"/>
</dbReference>
<evidence type="ECO:0000256" key="14">
    <source>
        <dbReference type="ARBA" id="ARBA00022989"/>
    </source>
</evidence>
<evidence type="ECO:0000256" key="16">
    <source>
        <dbReference type="ARBA" id="ARBA00029806"/>
    </source>
</evidence>
<dbReference type="NCBIfam" id="NF011702">
    <property type="entry name" value="PRK15122.1"/>
    <property type="match status" value="1"/>
</dbReference>
<evidence type="ECO:0000256" key="15">
    <source>
        <dbReference type="ARBA" id="ARBA00023136"/>
    </source>
</evidence>
<evidence type="ECO:0000256" key="13">
    <source>
        <dbReference type="ARBA" id="ARBA00022967"/>
    </source>
</evidence>
<dbReference type="SMART" id="SM00831">
    <property type="entry name" value="Cation_ATPase_N"/>
    <property type="match status" value="1"/>
</dbReference>
<evidence type="ECO:0000256" key="20">
    <source>
        <dbReference type="SAM" id="Phobius"/>
    </source>
</evidence>
<feature type="transmembrane region" description="Helical" evidence="20">
    <location>
        <begin position="116"/>
        <end position="137"/>
    </location>
</feature>
<feature type="transmembrane region" description="Helical" evidence="20">
    <location>
        <begin position="832"/>
        <end position="856"/>
    </location>
</feature>
<dbReference type="PROSITE" id="PS00154">
    <property type="entry name" value="ATPASE_E1_E2"/>
    <property type="match status" value="1"/>
</dbReference>
<dbReference type="InterPro" id="IPR016166">
    <property type="entry name" value="FAD-bd_PCMH"/>
</dbReference>
<dbReference type="Gene3D" id="1.20.1110.10">
    <property type="entry name" value="Calcium-transporting ATPase, transmembrane domain"/>
    <property type="match status" value="1"/>
</dbReference>
<evidence type="ECO:0000256" key="18">
    <source>
        <dbReference type="ARBA" id="ARBA00049360"/>
    </source>
</evidence>
<keyword evidence="8" id="KW-0597">Phosphoprotein</keyword>
<dbReference type="InterPro" id="IPR059000">
    <property type="entry name" value="ATPase_P-type_domA"/>
</dbReference>
<keyword evidence="23" id="KW-1185">Reference proteome</keyword>
<organism evidence="22 23">
    <name type="scientific">Rhodococcus gannanensis</name>
    <dbReference type="NCBI Taxonomy" id="1960308"/>
    <lineage>
        <taxon>Bacteria</taxon>
        <taxon>Bacillati</taxon>
        <taxon>Actinomycetota</taxon>
        <taxon>Actinomycetes</taxon>
        <taxon>Mycobacteriales</taxon>
        <taxon>Nocardiaceae</taxon>
        <taxon>Rhodococcus</taxon>
    </lineage>
</organism>
<keyword evidence="7" id="KW-0997">Cell inner membrane</keyword>
<evidence type="ECO:0000256" key="12">
    <source>
        <dbReference type="ARBA" id="ARBA00022842"/>
    </source>
</evidence>
<comment type="similarity">
    <text evidence="3">Belongs to the cation transport ATPase (P-type) (TC 3.A.3) family. Type IIIB subfamily.</text>
</comment>
<feature type="transmembrane region" description="Helical" evidence="20">
    <location>
        <begin position="764"/>
        <end position="790"/>
    </location>
</feature>
<dbReference type="SUPFAM" id="SSF56784">
    <property type="entry name" value="HAD-like"/>
    <property type="match status" value="1"/>
</dbReference>
<keyword evidence="14 20" id="KW-1133">Transmembrane helix</keyword>
<evidence type="ECO:0000256" key="8">
    <source>
        <dbReference type="ARBA" id="ARBA00022553"/>
    </source>
</evidence>
<keyword evidence="11" id="KW-0067">ATP-binding</keyword>
<keyword evidence="13" id="KW-1278">Translocase</keyword>
<evidence type="ECO:0000256" key="10">
    <source>
        <dbReference type="ARBA" id="ARBA00022741"/>
    </source>
</evidence>
<feature type="transmembrane region" description="Helical" evidence="20">
    <location>
        <begin position="91"/>
        <end position="110"/>
    </location>
</feature>